<feature type="coiled-coil region" evidence="1">
    <location>
        <begin position="155"/>
        <end position="182"/>
    </location>
</feature>
<accession>A0AB35HBM3</accession>
<dbReference type="EMBL" id="JAJDLA010000003">
    <property type="protein sequence ID" value="MCB8605170.1"/>
    <property type="molecule type" value="Genomic_DNA"/>
</dbReference>
<proteinExistence type="predicted"/>
<evidence type="ECO:0008006" key="4">
    <source>
        <dbReference type="Google" id="ProtNLM"/>
    </source>
</evidence>
<feature type="coiled-coil region" evidence="1">
    <location>
        <begin position="211"/>
        <end position="315"/>
    </location>
</feature>
<reference evidence="2" key="1">
    <citation type="submission" date="2021-10" db="EMBL/GenBank/DDBJ databases">
        <title>Collection of gut derived symbiotic bacterial strains cultured from healthy donors.</title>
        <authorList>
            <person name="Lin H."/>
            <person name="Littmann E."/>
            <person name="Kohout C."/>
            <person name="Pamer E.G."/>
        </authorList>
    </citation>
    <scope>NUCLEOTIDE SEQUENCE</scope>
    <source>
        <strain evidence="2">DFI.4.35</strain>
    </source>
</reference>
<dbReference type="Proteomes" id="UP001198010">
    <property type="component" value="Unassembled WGS sequence"/>
</dbReference>
<evidence type="ECO:0000313" key="3">
    <source>
        <dbReference type="Proteomes" id="UP001198010"/>
    </source>
</evidence>
<gene>
    <name evidence="2" type="ORF">LJD63_02685</name>
</gene>
<evidence type="ECO:0000256" key="1">
    <source>
        <dbReference type="SAM" id="Coils"/>
    </source>
</evidence>
<name>A0AB35HBM3_9FIRM</name>
<protein>
    <recommendedName>
        <fullName evidence="4">Chromosome partition protein Smc</fullName>
    </recommendedName>
</protein>
<dbReference type="AlphaFoldDB" id="A0AB35HBM3"/>
<comment type="caution">
    <text evidence="2">The sequence shown here is derived from an EMBL/GenBank/DDBJ whole genome shotgun (WGS) entry which is preliminary data.</text>
</comment>
<organism evidence="2 3">
    <name type="scientific">Veillonella nakazawae</name>
    <dbReference type="NCBI Taxonomy" id="2682456"/>
    <lineage>
        <taxon>Bacteria</taxon>
        <taxon>Bacillati</taxon>
        <taxon>Bacillota</taxon>
        <taxon>Negativicutes</taxon>
        <taxon>Veillonellales</taxon>
        <taxon>Veillonellaceae</taxon>
        <taxon>Veillonella</taxon>
    </lineage>
</organism>
<sequence length="607" mass="70102">MNYINELIEADLKYICSVIPYEEIIKYFKQNPKEFFSLKPGFRVESLNADDVIEILFSFKNRKFISSFIVQNITRWIDDINYKLEDSKKRGLTLEEQYIYVLAHSAFSQNIPLYFKVIEEEKPEDYLNLLSAAVNQLLEIIDKVEGIEKKHCKNINEKESTISNLKESVNASERVVMKLRTQLINAKSNEASMSKLLSIKEQEKLNLCKENKKLKDGVSLLNEQIKELSVDKAKSTTVLTKQHVELIKQIEELKGKLTSYKEKTILLDNAKSTISRLENQILEKDKSIQSLVEIKQNYEIQINVLEESLSNIDNKKKLNSAIVDTGVESLDESLLMPYRPVDMDDFEEYFNYNLNNIGLNDSFEGYQLFVQFFERVAFNGMPLLIKQAPGINLANCLANTIYGKKSAAILTYSSEVGLNNIRAFLTNTLDRVVCLDGFIGNCNEIELLSSIEQYRNKIIILTYRYDRTLNYIPMELLGYVQYINVDEFKPLMRYKHLTEDPSEIAEEPYPINSVTSVESRYHRIFEAISEECGLSKDVINSMSDLIDSEQYMNSVLLFSVLPYISKVIQLNPYKASKRLQKYAGESGKCPNKAIIWGWFSKWKDCSM</sequence>
<dbReference type="RefSeq" id="WP_227283093.1">
    <property type="nucleotide sequence ID" value="NZ_JAJDLA010000003.1"/>
</dbReference>
<evidence type="ECO:0000313" key="2">
    <source>
        <dbReference type="EMBL" id="MCB8605170.1"/>
    </source>
</evidence>
<keyword evidence="1" id="KW-0175">Coiled coil</keyword>